<dbReference type="EMBL" id="CP047020">
    <property type="protein sequence ID" value="QHA02741.1"/>
    <property type="molecule type" value="Genomic_DNA"/>
</dbReference>
<feature type="region of interest" description="Disordered" evidence="1">
    <location>
        <begin position="1"/>
        <end position="20"/>
    </location>
</feature>
<organism evidence="2 3">
    <name type="scientific">Streptomyces broussonetiae</name>
    <dbReference type="NCBI Taxonomy" id="2686304"/>
    <lineage>
        <taxon>Bacteria</taxon>
        <taxon>Bacillati</taxon>
        <taxon>Actinomycetota</taxon>
        <taxon>Actinomycetes</taxon>
        <taxon>Kitasatosporales</taxon>
        <taxon>Streptomycetaceae</taxon>
        <taxon>Streptomyces</taxon>
    </lineage>
</organism>
<keyword evidence="3" id="KW-1185">Reference proteome</keyword>
<feature type="compositionally biased region" description="Low complexity" evidence="1">
    <location>
        <begin position="1"/>
        <end position="17"/>
    </location>
</feature>
<evidence type="ECO:0000256" key="1">
    <source>
        <dbReference type="SAM" id="MobiDB-lite"/>
    </source>
</evidence>
<accession>A0A6I6MWW9</accession>
<proteinExistence type="predicted"/>
<sequence>MLLGPGAARRPGGRHPLVPGRHDEAVQQALLDRLDRADRLVAAGGRRAVTAAESDYRSALAAHRDLAEHHSGPRAAGGILAGLRTYCTTVGAAYTRQDRCAAVAPLKCLRTGRQALSTQTCLVKFGHGSSARQRRPLLMSRSLRTVRP</sequence>
<protein>
    <submittedName>
        <fullName evidence="2">Uncharacterized protein</fullName>
    </submittedName>
</protein>
<reference evidence="2 3" key="1">
    <citation type="submission" date="2019-12" db="EMBL/GenBank/DDBJ databases">
        <title>Streptomyces sp. strain T44 isolated from rhizosphere soil of Broussonetia papyrifera.</title>
        <authorList>
            <person name="Mo P."/>
        </authorList>
    </citation>
    <scope>NUCLEOTIDE SEQUENCE [LARGE SCALE GENOMIC DNA]</scope>
    <source>
        <strain evidence="2 3">T44</strain>
    </source>
</reference>
<gene>
    <name evidence="2" type="ORF">GQF42_05090</name>
</gene>
<dbReference type="Proteomes" id="UP000436138">
    <property type="component" value="Chromosome"/>
</dbReference>
<evidence type="ECO:0000313" key="2">
    <source>
        <dbReference type="EMBL" id="QHA02741.1"/>
    </source>
</evidence>
<name>A0A6I6MWW9_9ACTN</name>
<evidence type="ECO:0000313" key="3">
    <source>
        <dbReference type="Proteomes" id="UP000436138"/>
    </source>
</evidence>
<dbReference type="AlphaFoldDB" id="A0A6I6MWW9"/>
<dbReference type="KEGG" id="sbro:GQF42_05090"/>